<dbReference type="NCBIfam" id="TIGR00608">
    <property type="entry name" value="radc"/>
    <property type="match status" value="1"/>
</dbReference>
<feature type="domain" description="MPN" evidence="8">
    <location>
        <begin position="98"/>
        <end position="227"/>
    </location>
</feature>
<dbReference type="PROSITE" id="PS50249">
    <property type="entry name" value="MPN"/>
    <property type="match status" value="1"/>
</dbReference>
<dbReference type="SUPFAM" id="SSF47781">
    <property type="entry name" value="RuvA domain 2-like"/>
    <property type="match status" value="1"/>
</dbReference>
<evidence type="ECO:0000256" key="2">
    <source>
        <dbReference type="ARBA" id="ARBA00022670"/>
    </source>
</evidence>
<comment type="caution">
    <text evidence="9">The sequence shown here is derived from an EMBL/GenBank/DDBJ whole genome shotgun (WGS) entry which is preliminary data.</text>
</comment>
<dbReference type="InterPro" id="IPR020891">
    <property type="entry name" value="UPF0758_CS"/>
</dbReference>
<proteinExistence type="inferred from homology"/>
<dbReference type="EMBL" id="DVNZ01000164">
    <property type="protein sequence ID" value="HIU94538.1"/>
    <property type="molecule type" value="Genomic_DNA"/>
</dbReference>
<evidence type="ECO:0000313" key="9">
    <source>
        <dbReference type="EMBL" id="HIU94538.1"/>
    </source>
</evidence>
<reference evidence="9" key="2">
    <citation type="journal article" date="2021" name="PeerJ">
        <title>Extensive microbial diversity within the chicken gut microbiome revealed by metagenomics and culture.</title>
        <authorList>
            <person name="Gilroy R."/>
            <person name="Ravi A."/>
            <person name="Getino M."/>
            <person name="Pursley I."/>
            <person name="Horton D.L."/>
            <person name="Alikhan N.F."/>
            <person name="Baker D."/>
            <person name="Gharbi K."/>
            <person name="Hall N."/>
            <person name="Watson M."/>
            <person name="Adriaenssens E.M."/>
            <person name="Foster-Nyarko E."/>
            <person name="Jarju S."/>
            <person name="Secka A."/>
            <person name="Antonio M."/>
            <person name="Oren A."/>
            <person name="Chaudhuri R.R."/>
            <person name="La Ragione R."/>
            <person name="Hildebrand F."/>
            <person name="Pallen M.J."/>
        </authorList>
    </citation>
    <scope>NUCLEOTIDE SEQUENCE</scope>
    <source>
        <strain evidence="9">ChiGjej2B2-16831</strain>
    </source>
</reference>
<keyword evidence="4" id="KW-0378">Hydrolase</keyword>
<comment type="similarity">
    <text evidence="1 7">Belongs to the UPF0758 family.</text>
</comment>
<keyword evidence="5" id="KW-0862">Zinc</keyword>
<sequence>MAGVHDGHRERLRQRYGALGPDAFADHELLELLLTYAIPRRDTNETAHLLLKRFGSLSGVLAAGLDELQSVSGIGPQAAQLIHLQAALERRAALRRLRTRNGRPLLNTPVRSARYAELLLRHEHSERLYALCLSTQLTLLCARPVGSGSLNELTVYPRTIVELALLQHAHCVVLAHNHPSGDPLPSQADAETTETVRAALQSVHIGLLDHIVVGDGYLYSFSAQSVLRLVGDGVETLTAEEYERQRAARSAAAIVSEEYRGA</sequence>
<dbReference type="GO" id="GO:0008237">
    <property type="term" value="F:metallopeptidase activity"/>
    <property type="evidence" value="ECO:0007669"/>
    <property type="project" value="UniProtKB-KW"/>
</dbReference>
<evidence type="ECO:0000256" key="1">
    <source>
        <dbReference type="ARBA" id="ARBA00010243"/>
    </source>
</evidence>
<accession>A0A9D1SSV9</accession>
<gene>
    <name evidence="9" type="primary">radC</name>
    <name evidence="9" type="ORF">IAD24_05190</name>
</gene>
<name>A0A9D1SSV9_9FIRM</name>
<dbReference type="GO" id="GO:0046872">
    <property type="term" value="F:metal ion binding"/>
    <property type="evidence" value="ECO:0007669"/>
    <property type="project" value="UniProtKB-KW"/>
</dbReference>
<dbReference type="PANTHER" id="PTHR30471">
    <property type="entry name" value="DNA REPAIR PROTEIN RADC"/>
    <property type="match status" value="1"/>
</dbReference>
<keyword evidence="3" id="KW-0479">Metal-binding</keyword>
<evidence type="ECO:0000256" key="3">
    <source>
        <dbReference type="ARBA" id="ARBA00022723"/>
    </source>
</evidence>
<evidence type="ECO:0000256" key="4">
    <source>
        <dbReference type="ARBA" id="ARBA00022801"/>
    </source>
</evidence>
<dbReference type="InterPro" id="IPR046778">
    <property type="entry name" value="UPF0758_N"/>
</dbReference>
<dbReference type="Proteomes" id="UP000824128">
    <property type="component" value="Unassembled WGS sequence"/>
</dbReference>
<dbReference type="GO" id="GO:0006508">
    <property type="term" value="P:proteolysis"/>
    <property type="evidence" value="ECO:0007669"/>
    <property type="project" value="UniProtKB-KW"/>
</dbReference>
<dbReference type="PANTHER" id="PTHR30471:SF3">
    <property type="entry name" value="UPF0758 PROTEIN YEES-RELATED"/>
    <property type="match status" value="1"/>
</dbReference>
<reference evidence="9" key="1">
    <citation type="submission" date="2020-10" db="EMBL/GenBank/DDBJ databases">
        <authorList>
            <person name="Gilroy R."/>
        </authorList>
    </citation>
    <scope>NUCLEOTIDE SEQUENCE</scope>
    <source>
        <strain evidence="9">ChiGjej2B2-16831</strain>
    </source>
</reference>
<evidence type="ECO:0000259" key="8">
    <source>
        <dbReference type="PROSITE" id="PS50249"/>
    </source>
</evidence>
<dbReference type="Gene3D" id="3.40.140.10">
    <property type="entry name" value="Cytidine Deaminase, domain 2"/>
    <property type="match status" value="1"/>
</dbReference>
<evidence type="ECO:0000256" key="6">
    <source>
        <dbReference type="ARBA" id="ARBA00023049"/>
    </source>
</evidence>
<dbReference type="AlphaFoldDB" id="A0A9D1SSV9"/>
<dbReference type="InterPro" id="IPR001405">
    <property type="entry name" value="UPF0758"/>
</dbReference>
<keyword evidence="6" id="KW-0482">Metalloprotease</keyword>
<dbReference type="InterPro" id="IPR010994">
    <property type="entry name" value="RuvA_2-like"/>
</dbReference>
<evidence type="ECO:0000256" key="7">
    <source>
        <dbReference type="RuleBase" id="RU003797"/>
    </source>
</evidence>
<dbReference type="Pfam" id="PF04002">
    <property type="entry name" value="RadC"/>
    <property type="match status" value="1"/>
</dbReference>
<keyword evidence="2" id="KW-0645">Protease</keyword>
<dbReference type="Pfam" id="PF20582">
    <property type="entry name" value="UPF0758_N"/>
    <property type="match status" value="1"/>
</dbReference>
<organism evidence="9 10">
    <name type="scientific">Candidatus Aphodomorpha intestinavium</name>
    <dbReference type="NCBI Taxonomy" id="2840672"/>
    <lineage>
        <taxon>Bacteria</taxon>
        <taxon>Bacillati</taxon>
        <taxon>Bacillota</taxon>
        <taxon>Clostridia</taxon>
        <taxon>Eubacteriales</taxon>
        <taxon>Candidatus Aphodomorpha</taxon>
    </lineage>
</organism>
<dbReference type="InterPro" id="IPR037518">
    <property type="entry name" value="MPN"/>
</dbReference>
<dbReference type="PROSITE" id="PS01302">
    <property type="entry name" value="UPF0758"/>
    <property type="match status" value="1"/>
</dbReference>
<dbReference type="Gene3D" id="1.10.150.20">
    <property type="entry name" value="5' to 3' exonuclease, C-terminal subdomain"/>
    <property type="match status" value="1"/>
</dbReference>
<evidence type="ECO:0000313" key="10">
    <source>
        <dbReference type="Proteomes" id="UP000824128"/>
    </source>
</evidence>
<dbReference type="InterPro" id="IPR025657">
    <property type="entry name" value="RadC_JAB"/>
</dbReference>
<dbReference type="CDD" id="cd08071">
    <property type="entry name" value="MPN_DUF2466"/>
    <property type="match status" value="1"/>
</dbReference>
<protein>
    <submittedName>
        <fullName evidence="9">DNA repair protein RadC</fullName>
    </submittedName>
</protein>
<evidence type="ECO:0000256" key="5">
    <source>
        <dbReference type="ARBA" id="ARBA00022833"/>
    </source>
</evidence>